<evidence type="ECO:0000256" key="7">
    <source>
        <dbReference type="SAM" id="MobiDB-lite"/>
    </source>
</evidence>
<protein>
    <recommendedName>
        <fullName evidence="9">Proline-rich transmembrane protein 3/4 domain-containing protein</fullName>
    </recommendedName>
</protein>
<feature type="region of interest" description="Disordered" evidence="7">
    <location>
        <begin position="579"/>
        <end position="612"/>
    </location>
</feature>
<evidence type="ECO:0000256" key="1">
    <source>
        <dbReference type="ARBA" id="ARBA00004141"/>
    </source>
</evidence>
<feature type="non-terminal residue" evidence="10">
    <location>
        <position position="771"/>
    </location>
</feature>
<dbReference type="Pfam" id="PF25987">
    <property type="entry name" value="PRRT3"/>
    <property type="match status" value="1"/>
</dbReference>
<dbReference type="Proteomes" id="UP000502823">
    <property type="component" value="Unassembled WGS sequence"/>
</dbReference>
<feature type="region of interest" description="Disordered" evidence="7">
    <location>
        <begin position="339"/>
        <end position="361"/>
    </location>
</feature>
<gene>
    <name evidence="10" type="ORF">Cfor_05679</name>
</gene>
<accession>A0A6L2P8V1</accession>
<proteinExistence type="predicted"/>
<keyword evidence="2" id="KW-0597">Phosphoprotein</keyword>
<evidence type="ECO:0000256" key="8">
    <source>
        <dbReference type="SAM" id="Phobius"/>
    </source>
</evidence>
<dbReference type="AlphaFoldDB" id="A0A6L2P8V1"/>
<evidence type="ECO:0000313" key="10">
    <source>
        <dbReference type="EMBL" id="GFG28654.1"/>
    </source>
</evidence>
<feature type="domain" description="Proline-rich transmembrane protein 3/4" evidence="9">
    <location>
        <begin position="48"/>
        <end position="276"/>
    </location>
</feature>
<dbReference type="PANTHER" id="PTHR35578">
    <property type="entry name" value="PROLINE-RICH TRANSMEMBRANE PROTEIN 4-RELATED"/>
    <property type="match status" value="1"/>
</dbReference>
<keyword evidence="5 8" id="KW-1133">Transmembrane helix</keyword>
<reference evidence="11" key="1">
    <citation type="submission" date="2020-01" db="EMBL/GenBank/DDBJ databases">
        <title>Draft genome sequence of the Termite Coptotermes fromosanus.</title>
        <authorList>
            <person name="Itakura S."/>
            <person name="Yosikawa Y."/>
            <person name="Umezawa K."/>
        </authorList>
    </citation>
    <scope>NUCLEOTIDE SEQUENCE [LARGE SCALE GENOMIC DNA]</scope>
</reference>
<evidence type="ECO:0000256" key="6">
    <source>
        <dbReference type="ARBA" id="ARBA00023136"/>
    </source>
</evidence>
<dbReference type="OrthoDB" id="10066605at2759"/>
<keyword evidence="4" id="KW-0732">Signal</keyword>
<dbReference type="InParanoid" id="A0A6L2P8V1"/>
<evidence type="ECO:0000313" key="11">
    <source>
        <dbReference type="Proteomes" id="UP000502823"/>
    </source>
</evidence>
<feature type="compositionally biased region" description="Basic and acidic residues" evidence="7">
    <location>
        <begin position="407"/>
        <end position="431"/>
    </location>
</feature>
<keyword evidence="6 8" id="KW-0472">Membrane</keyword>
<comment type="subcellular location">
    <subcellularLocation>
        <location evidence="1">Membrane</location>
        <topology evidence="1">Multi-pass membrane protein</topology>
    </subcellularLocation>
</comment>
<feature type="transmembrane region" description="Helical" evidence="8">
    <location>
        <begin position="63"/>
        <end position="83"/>
    </location>
</feature>
<evidence type="ECO:0000256" key="4">
    <source>
        <dbReference type="ARBA" id="ARBA00022729"/>
    </source>
</evidence>
<name>A0A6L2P8V1_COPFO</name>
<dbReference type="InterPro" id="IPR059081">
    <property type="entry name" value="PRRT3-4"/>
</dbReference>
<dbReference type="InterPro" id="IPR052836">
    <property type="entry name" value="PRRT_domain-containing"/>
</dbReference>
<dbReference type="EMBL" id="BLKM01009892">
    <property type="protein sequence ID" value="GFG28654.1"/>
    <property type="molecule type" value="Genomic_DNA"/>
</dbReference>
<feature type="transmembrane region" description="Helical" evidence="8">
    <location>
        <begin position="279"/>
        <end position="301"/>
    </location>
</feature>
<keyword evidence="3 8" id="KW-0812">Transmembrane</keyword>
<evidence type="ECO:0000256" key="3">
    <source>
        <dbReference type="ARBA" id="ARBA00022692"/>
    </source>
</evidence>
<sequence>MATSNYSLDDDDNSVPNCSTITTPLLATTGGPLRAHHGPVLQLTPSPEALKAQLKWGLLLHTYGFACLFFFLAFYAFFSILNLRSLISSRPFMSTINGFLCLLGVSRAGCLFIDPYNLREAMPKVLGSVLWDVGLPCITSAFCLIQLAFLQLTQSRQLSRRKLCDFSHGATIYIVSPWSRIGKYMLNLGPQKLRRKSCLSVIITAHFSFIIGADIAIGFQDQLILVKYVVQLVFLCWGIFLCCTFLYGGYRVMGLLQNMPSGLLQQEPSDHQQKGILQLALLAPYSSLASSVAAALVPTLLTPKIRITDENDQTFSFGSDSNSLPMDTNQQQASLTFDIDGSSNNSEPLTRVSVRPGSPDLRRKILPSVQVGLPTPTPSIVVSPGSRRSSLASRRGIEIGSLAGSRRGSEVSRRGSEMSRRSSEVSRRGSEVEYGPGMSWLTMISQNLNSFQGPFKHILRHAYNLKSYAMLSGLAHNVGTTGLFLGSDLVRQGCGEFSSRRGSECSQTGAISSSNLSHQLETELMRRGSSCDRIVSECNSLGDIAEDEIRVMQQGTFLTDKGQRTTSMNGSVLHRKNLSWQQPTASRSKEQHHFKQQAVNYSEQSEDAVTAETSLLPHQSEQSDGVGAGELTLHSVLNHIAYVNGAALPNQSESTSRKSQVQKVLNATYITALLGLMLCVADIGRLCGPYGLMAPVRYSTGIPPREGSSHPLQQEDIKELSPWPWFCFQTLCRALEFAMGCAMANITKQPVNRRHQCLQQKYAYSLRLQQH</sequence>
<feature type="compositionally biased region" description="Polar residues" evidence="7">
    <location>
        <begin position="339"/>
        <end position="348"/>
    </location>
</feature>
<keyword evidence="11" id="KW-1185">Reference proteome</keyword>
<feature type="transmembrane region" description="Helical" evidence="8">
    <location>
        <begin position="225"/>
        <end position="250"/>
    </location>
</feature>
<comment type="caution">
    <text evidence="10">The sequence shown here is derived from an EMBL/GenBank/DDBJ whole genome shotgun (WGS) entry which is preliminary data.</text>
</comment>
<feature type="transmembrane region" description="Helical" evidence="8">
    <location>
        <begin position="95"/>
        <end position="113"/>
    </location>
</feature>
<evidence type="ECO:0000256" key="2">
    <source>
        <dbReference type="ARBA" id="ARBA00022553"/>
    </source>
</evidence>
<feature type="region of interest" description="Disordered" evidence="7">
    <location>
        <begin position="376"/>
        <end position="432"/>
    </location>
</feature>
<feature type="transmembrane region" description="Helical" evidence="8">
    <location>
        <begin position="133"/>
        <end position="152"/>
    </location>
</feature>
<feature type="transmembrane region" description="Helical" evidence="8">
    <location>
        <begin position="198"/>
        <end position="219"/>
    </location>
</feature>
<organism evidence="10 11">
    <name type="scientific">Coptotermes formosanus</name>
    <name type="common">Formosan subterranean termite</name>
    <dbReference type="NCBI Taxonomy" id="36987"/>
    <lineage>
        <taxon>Eukaryota</taxon>
        <taxon>Metazoa</taxon>
        <taxon>Ecdysozoa</taxon>
        <taxon>Arthropoda</taxon>
        <taxon>Hexapoda</taxon>
        <taxon>Insecta</taxon>
        <taxon>Pterygota</taxon>
        <taxon>Neoptera</taxon>
        <taxon>Polyneoptera</taxon>
        <taxon>Dictyoptera</taxon>
        <taxon>Blattodea</taxon>
        <taxon>Blattoidea</taxon>
        <taxon>Termitoidae</taxon>
        <taxon>Rhinotermitidae</taxon>
        <taxon>Coptotermes</taxon>
    </lineage>
</organism>
<dbReference type="PANTHER" id="PTHR35578:SF6">
    <property type="entry name" value="PROLINE-RICH TRANSMEMBRANE PROTEIN 4"/>
    <property type="match status" value="1"/>
</dbReference>
<evidence type="ECO:0000256" key="5">
    <source>
        <dbReference type="ARBA" id="ARBA00022989"/>
    </source>
</evidence>
<evidence type="ECO:0000259" key="9">
    <source>
        <dbReference type="Pfam" id="PF25987"/>
    </source>
</evidence>